<evidence type="ECO:0000313" key="1">
    <source>
        <dbReference type="EMBL" id="GMN69254.1"/>
    </source>
</evidence>
<evidence type="ECO:0000313" key="5">
    <source>
        <dbReference type="Proteomes" id="UP001187192"/>
    </source>
</evidence>
<organism evidence="1 5">
    <name type="scientific">Ficus carica</name>
    <name type="common">Common fig</name>
    <dbReference type="NCBI Taxonomy" id="3494"/>
    <lineage>
        <taxon>Eukaryota</taxon>
        <taxon>Viridiplantae</taxon>
        <taxon>Streptophyta</taxon>
        <taxon>Embryophyta</taxon>
        <taxon>Tracheophyta</taxon>
        <taxon>Spermatophyta</taxon>
        <taxon>Magnoliopsida</taxon>
        <taxon>eudicotyledons</taxon>
        <taxon>Gunneridae</taxon>
        <taxon>Pentapetalae</taxon>
        <taxon>rosids</taxon>
        <taxon>fabids</taxon>
        <taxon>Rosales</taxon>
        <taxon>Moraceae</taxon>
        <taxon>Ficeae</taxon>
        <taxon>Ficus</taxon>
    </lineage>
</organism>
<comment type="caution">
    <text evidence="1">The sequence shown here is derived from an EMBL/GenBank/DDBJ whole genome shotgun (WGS) entry which is preliminary data.</text>
</comment>
<dbReference type="EMBL" id="BTGU01000803">
    <property type="protein sequence ID" value="GMN69254.1"/>
    <property type="molecule type" value="Genomic_DNA"/>
</dbReference>
<evidence type="ECO:0000313" key="3">
    <source>
        <dbReference type="EMBL" id="GMN69263.1"/>
    </source>
</evidence>
<dbReference type="Proteomes" id="UP001187192">
    <property type="component" value="Unassembled WGS sequence"/>
</dbReference>
<dbReference type="EMBL" id="BTGU01000805">
    <property type="protein sequence ID" value="GMN69263.1"/>
    <property type="molecule type" value="Genomic_DNA"/>
</dbReference>
<sequence length="430" mass="48262">MTAYKETEDHTKHCPVETLNSIIPIRLILTSASVPSFSKVAASFILSFNRKDKLLAGAALLMLVCEAFNSLPRRITGCYLHPEGGGVFILRCSGEELRCCYISKCKLLHATSHMNGLEDGIFMSLLARQEDIAIRWFILSFNRTEKLAASAALLMLDCEAFNSFLGSQTTGTRSRKKAQGMKVPKCVKGQLLKRITECYLHLQVKEFIVLRCSGEELRCCCSSNCKLLHGTCKINCLEDGIFMSLLLGKEDIRFVGVDLSRMEKLAATTALLPSFVKLLILFEVQKCVTGQLLKRITGCYPHPEARGYGRSWVQICGFGFAPHHDEDAQSAANEQCNDDDMLARAVVAVINSQRNRRRVPQPMHDSILTDSMRMEEILNGHDDVIQGMISMKSSTFRHSQETTSRWFFRVLKVICALKDEFIRPPDYTAV</sequence>
<evidence type="ECO:0000313" key="4">
    <source>
        <dbReference type="EMBL" id="GMN69264.1"/>
    </source>
</evidence>
<proteinExistence type="predicted"/>
<name>A0AA88EIC0_FICCA</name>
<keyword evidence="5" id="KW-1185">Reference proteome</keyword>
<protein>
    <submittedName>
        <fullName evidence="1">Uncharacterized protein</fullName>
    </submittedName>
</protein>
<gene>
    <name evidence="1" type="ORF">TIFTF001_038301</name>
    <name evidence="2" type="ORF">TIFTF001_038309</name>
    <name evidence="3" type="ORF">TIFTF001_038310</name>
    <name evidence="4" type="ORF">TIFTF001_038318</name>
</gene>
<dbReference type="EMBL" id="BTGU01000806">
    <property type="protein sequence ID" value="GMN69264.1"/>
    <property type="molecule type" value="Genomic_DNA"/>
</dbReference>
<dbReference type="AlphaFoldDB" id="A0AA88EIC0"/>
<accession>A0AA88EIC0</accession>
<evidence type="ECO:0000313" key="2">
    <source>
        <dbReference type="EMBL" id="GMN69255.1"/>
    </source>
</evidence>
<dbReference type="EMBL" id="BTGU01000804">
    <property type="protein sequence ID" value="GMN69255.1"/>
    <property type="molecule type" value="Genomic_DNA"/>
</dbReference>
<reference evidence="1" key="1">
    <citation type="submission" date="2023-07" db="EMBL/GenBank/DDBJ databases">
        <title>draft genome sequence of fig (Ficus carica).</title>
        <authorList>
            <person name="Takahashi T."/>
            <person name="Nishimura K."/>
        </authorList>
    </citation>
    <scope>NUCLEOTIDE SEQUENCE</scope>
</reference>